<protein>
    <submittedName>
        <fullName evidence="4">ABC transporter</fullName>
    </submittedName>
</protein>
<evidence type="ECO:0000259" key="3">
    <source>
        <dbReference type="Pfam" id="PF03109"/>
    </source>
</evidence>
<keyword evidence="2" id="KW-1133">Transmembrane helix</keyword>
<keyword evidence="2" id="KW-0812">Transmembrane</keyword>
<dbReference type="Proteomes" id="UP000036045">
    <property type="component" value="Unassembled WGS sequence"/>
</dbReference>
<proteinExistence type="inferred from homology"/>
<dbReference type="PATRIC" id="fig|1397.4.peg.941"/>
<feature type="transmembrane region" description="Helical" evidence="2">
    <location>
        <begin position="527"/>
        <end position="547"/>
    </location>
</feature>
<dbReference type="CDD" id="cd05121">
    <property type="entry name" value="ABC1_ADCK3-like"/>
    <property type="match status" value="1"/>
</dbReference>
<dbReference type="Gene3D" id="1.10.510.10">
    <property type="entry name" value="Transferase(Phosphotransferase) domain 1"/>
    <property type="match status" value="1"/>
</dbReference>
<evidence type="ECO:0000256" key="2">
    <source>
        <dbReference type="SAM" id="Phobius"/>
    </source>
</evidence>
<gene>
    <name evidence="4" type="ORF">ABW02_13985</name>
</gene>
<comment type="similarity">
    <text evidence="1">Belongs to the protein kinase superfamily. ADCK protein kinase family.</text>
</comment>
<reference evidence="4 5" key="1">
    <citation type="submission" date="2015-05" db="EMBL/GenBank/DDBJ databases">
        <title>Whole genome sequence and identification of bacterial endophytes from Costus igneus.</title>
        <authorList>
            <person name="Lee Y.P."/>
            <person name="Gan H.M."/>
            <person name="Eng W."/>
            <person name="Wheatley M.S."/>
            <person name="Caraballo A."/>
            <person name="Polter S."/>
            <person name="Savka M.A."/>
            <person name="Hudson A.O."/>
        </authorList>
    </citation>
    <scope>NUCLEOTIDE SEQUENCE [LARGE SCALE GENOMIC DNA]</scope>
    <source>
        <strain evidence="4 5">RIT379</strain>
    </source>
</reference>
<name>A0A0J1IJ13_NIACI</name>
<comment type="caution">
    <text evidence="4">The sequence shown here is derived from an EMBL/GenBank/DDBJ whole genome shotgun (WGS) entry which is preliminary data.</text>
</comment>
<dbReference type="PANTHER" id="PTHR10566">
    <property type="entry name" value="CHAPERONE-ACTIVITY OF BC1 COMPLEX CABC1 -RELATED"/>
    <property type="match status" value="1"/>
</dbReference>
<dbReference type="OrthoDB" id="9795390at2"/>
<dbReference type="Pfam" id="PF03109">
    <property type="entry name" value="ABC1"/>
    <property type="match status" value="1"/>
</dbReference>
<accession>A0A0J1IJ13</accession>
<dbReference type="PANTHER" id="PTHR10566:SF113">
    <property type="entry name" value="PROTEIN ACTIVITY OF BC1 COMPLEX KINASE 7, CHLOROPLASTIC"/>
    <property type="match status" value="1"/>
</dbReference>
<keyword evidence="5" id="KW-1185">Reference proteome</keyword>
<evidence type="ECO:0000313" key="5">
    <source>
        <dbReference type="Proteomes" id="UP000036045"/>
    </source>
</evidence>
<sequence length="552" mass="62451">MGVSKRIRQMKRYRKITSILARNGIGFFSNKIGLEEKFFFHKEHPPKSTGRRIRLILEELGTTFIKLGQIASTRPDIIPPEIINELKELQDQVPPFTYGEAVQILEEELGDSVDHLFKHFSETPLAAASIGQVHKAILKDGTQVAVKIQRPNIHAIIETDLEIIADLARIAENTWGWAKQYGLREIVDELAKGLLIELDYGIEARNMERFLEQNKSIGYVVIPSVYWDYSTKKVLTMDYIEGIKLSDHKRLDEAGIDRELLAERLAYTIFYQILEVGHFHADPHPGNVLALQDGRIVLLDFGMVGQLSSYTKKSFASFVVALRNKSTKGIIRAISDLGMIPENVDIKKLTADVEELRDKYYNIPLKDVSVGEAINDLFIIAFRHNIRIPSELTLLGKALMTMEGVVVALDPTFSVFDVAEPFGRKLFLDKLKPWKIVKNIVEEIPEYFASLKDIPITAKQLMGILRKGKVQVEFTSPQLDLLIKKIDRFSNQIAFSIVLLALSIVMVGLIIGVALSGVQTVLWKFPIIEIGFSIAMLMVAWLIYSIFRSGRF</sequence>
<dbReference type="InterPro" id="IPR050154">
    <property type="entry name" value="UbiB_kinase"/>
</dbReference>
<keyword evidence="2" id="KW-0472">Membrane</keyword>
<dbReference type="EMBL" id="LDPH01000012">
    <property type="protein sequence ID" value="KLV25927.1"/>
    <property type="molecule type" value="Genomic_DNA"/>
</dbReference>
<dbReference type="GeneID" id="56348284"/>
<feature type="domain" description="ABC1 atypical kinase-like" evidence="3">
    <location>
        <begin position="89"/>
        <end position="332"/>
    </location>
</feature>
<feature type="transmembrane region" description="Helical" evidence="2">
    <location>
        <begin position="493"/>
        <end position="515"/>
    </location>
</feature>
<evidence type="ECO:0000313" key="4">
    <source>
        <dbReference type="EMBL" id="KLV25927.1"/>
    </source>
</evidence>
<organism evidence="4 5">
    <name type="scientific">Niallia circulans</name>
    <name type="common">Bacillus circulans</name>
    <dbReference type="NCBI Taxonomy" id="1397"/>
    <lineage>
        <taxon>Bacteria</taxon>
        <taxon>Bacillati</taxon>
        <taxon>Bacillota</taxon>
        <taxon>Bacilli</taxon>
        <taxon>Bacillales</taxon>
        <taxon>Bacillaceae</taxon>
        <taxon>Niallia</taxon>
    </lineage>
</organism>
<dbReference type="InterPro" id="IPR011009">
    <property type="entry name" value="Kinase-like_dom_sf"/>
</dbReference>
<dbReference type="RefSeq" id="WP_047942857.1">
    <property type="nucleotide sequence ID" value="NZ_CP053989.1"/>
</dbReference>
<evidence type="ECO:0000256" key="1">
    <source>
        <dbReference type="ARBA" id="ARBA00009670"/>
    </source>
</evidence>
<dbReference type="InterPro" id="IPR004147">
    <property type="entry name" value="ABC1_dom"/>
</dbReference>
<dbReference type="AlphaFoldDB" id="A0A0J1IJ13"/>
<dbReference type="SUPFAM" id="SSF56112">
    <property type="entry name" value="Protein kinase-like (PK-like)"/>
    <property type="match status" value="1"/>
</dbReference>